<feature type="transmembrane region" description="Helical" evidence="7">
    <location>
        <begin position="249"/>
        <end position="269"/>
    </location>
</feature>
<keyword evidence="10" id="KW-1185">Reference proteome</keyword>
<evidence type="ECO:0000256" key="6">
    <source>
        <dbReference type="ARBA" id="ARBA00023136"/>
    </source>
</evidence>
<evidence type="ECO:0000259" key="8">
    <source>
        <dbReference type="Pfam" id="PF19053"/>
    </source>
</evidence>
<accession>A0ABV5XS86</accession>
<dbReference type="Pfam" id="PF08817">
    <property type="entry name" value="YukD"/>
    <property type="match status" value="1"/>
</dbReference>
<evidence type="ECO:0000256" key="3">
    <source>
        <dbReference type="ARBA" id="ARBA00022475"/>
    </source>
</evidence>
<feature type="transmembrane region" description="Helical" evidence="7">
    <location>
        <begin position="407"/>
        <end position="425"/>
    </location>
</feature>
<dbReference type="InterPro" id="IPR044049">
    <property type="entry name" value="EccD_transm"/>
</dbReference>
<evidence type="ECO:0000256" key="1">
    <source>
        <dbReference type="ARBA" id="ARBA00004651"/>
    </source>
</evidence>
<dbReference type="InterPro" id="IPR006707">
    <property type="entry name" value="T7SS_EccD"/>
</dbReference>
<feature type="transmembrane region" description="Helical" evidence="7">
    <location>
        <begin position="463"/>
        <end position="484"/>
    </location>
</feature>
<evidence type="ECO:0000313" key="10">
    <source>
        <dbReference type="Proteomes" id="UP001589587"/>
    </source>
</evidence>
<comment type="caution">
    <text evidence="9">The sequence shown here is derived from an EMBL/GenBank/DDBJ whole genome shotgun (WGS) entry which is preliminary data.</text>
</comment>
<feature type="transmembrane region" description="Helical" evidence="7">
    <location>
        <begin position="160"/>
        <end position="184"/>
    </location>
</feature>
<comment type="similarity">
    <text evidence="2">Belongs to the EccD/Snm4 family.</text>
</comment>
<evidence type="ECO:0000256" key="5">
    <source>
        <dbReference type="ARBA" id="ARBA00022989"/>
    </source>
</evidence>
<evidence type="ECO:0000256" key="2">
    <source>
        <dbReference type="ARBA" id="ARBA00006162"/>
    </source>
</evidence>
<comment type="subcellular location">
    <subcellularLocation>
        <location evidence="1">Cell membrane</location>
        <topology evidence="1">Multi-pass membrane protein</topology>
    </subcellularLocation>
</comment>
<keyword evidence="4 7" id="KW-0812">Transmembrane</keyword>
<feature type="transmembrane region" description="Helical" evidence="7">
    <location>
        <begin position="275"/>
        <end position="300"/>
    </location>
</feature>
<dbReference type="RefSeq" id="WP_378377492.1">
    <property type="nucleotide sequence ID" value="NZ_JBHMAS010000108.1"/>
</dbReference>
<reference evidence="9 10" key="1">
    <citation type="submission" date="2024-09" db="EMBL/GenBank/DDBJ databases">
        <authorList>
            <person name="Sun Q."/>
            <person name="Mori K."/>
        </authorList>
    </citation>
    <scope>NUCLEOTIDE SEQUENCE [LARGE SCALE GENOMIC DNA]</scope>
    <source>
        <strain evidence="9 10">JCM 11411</strain>
    </source>
</reference>
<feature type="transmembrane region" description="Helical" evidence="7">
    <location>
        <begin position="350"/>
        <end position="371"/>
    </location>
</feature>
<evidence type="ECO:0000313" key="9">
    <source>
        <dbReference type="EMBL" id="MFB9785333.1"/>
    </source>
</evidence>
<feature type="domain" description="EccD-like transmembrane" evidence="8">
    <location>
        <begin position="131"/>
        <end position="492"/>
    </location>
</feature>
<organism evidence="9 10">
    <name type="scientific">Rhodococcus baikonurensis</name>
    <dbReference type="NCBI Taxonomy" id="172041"/>
    <lineage>
        <taxon>Bacteria</taxon>
        <taxon>Bacillati</taxon>
        <taxon>Actinomycetota</taxon>
        <taxon>Actinomycetes</taxon>
        <taxon>Mycobacteriales</taxon>
        <taxon>Nocardiaceae</taxon>
        <taxon>Rhodococcus</taxon>
        <taxon>Rhodococcus erythropolis group</taxon>
    </lineage>
</organism>
<dbReference type="EMBL" id="JBHMAS010000108">
    <property type="protein sequence ID" value="MFB9785333.1"/>
    <property type="molecule type" value="Genomic_DNA"/>
</dbReference>
<name>A0ABV5XS86_9NOCA</name>
<dbReference type="NCBIfam" id="TIGR03920">
    <property type="entry name" value="T7SS_EccD"/>
    <property type="match status" value="1"/>
</dbReference>
<dbReference type="Proteomes" id="UP001589587">
    <property type="component" value="Unassembled WGS sequence"/>
</dbReference>
<feature type="transmembrane region" description="Helical" evidence="7">
    <location>
        <begin position="377"/>
        <end position="395"/>
    </location>
</feature>
<protein>
    <submittedName>
        <fullName evidence="9">Type VII secretion integral membrane protein EccD</fullName>
    </submittedName>
</protein>
<gene>
    <name evidence="9" type="primary">eccD</name>
    <name evidence="9" type="ORF">ACFFQ6_37150</name>
</gene>
<feature type="transmembrane region" description="Helical" evidence="7">
    <location>
        <begin position="222"/>
        <end position="242"/>
    </location>
</feature>
<dbReference type="Pfam" id="PF19053">
    <property type="entry name" value="EccD"/>
    <property type="match status" value="1"/>
</dbReference>
<keyword evidence="6 7" id="KW-0472">Membrane</keyword>
<keyword evidence="3" id="KW-1003">Cell membrane</keyword>
<evidence type="ECO:0000256" key="4">
    <source>
        <dbReference type="ARBA" id="ARBA00022692"/>
    </source>
</evidence>
<dbReference type="InterPro" id="IPR024962">
    <property type="entry name" value="YukD-like"/>
</dbReference>
<proteinExistence type="inferred from homology"/>
<keyword evidence="5 7" id="KW-1133">Transmembrane helix</keyword>
<feature type="transmembrane region" description="Helical" evidence="7">
    <location>
        <begin position="431"/>
        <end position="451"/>
    </location>
</feature>
<evidence type="ECO:0000256" key="7">
    <source>
        <dbReference type="SAM" id="Phobius"/>
    </source>
</evidence>
<feature type="transmembrane region" description="Helical" evidence="7">
    <location>
        <begin position="196"/>
        <end position="216"/>
    </location>
</feature>
<dbReference type="Gene3D" id="3.10.20.90">
    <property type="entry name" value="Phosphatidylinositol 3-kinase Catalytic Subunit, Chain A, domain 1"/>
    <property type="match status" value="1"/>
</dbReference>
<feature type="transmembrane region" description="Helical" evidence="7">
    <location>
        <begin position="128"/>
        <end position="154"/>
    </location>
</feature>
<sequence length="492" mass="51662">MLTNTIRDTHVRVTVQVPDHTVDVTLARDPALAITIKSLVTYIANALANKDDEKALEWVKDQNAVWQLTNLTSDHFSSSMSLKDHGVLDGAYLMLVKSDQREAYPALIDDVAESIAFAQRNMTSWTSAFARTLASFIAPLVALVGVGIVVYGGWTGELDTIGQASACGVLAVLGAGLLIGAGFGIRGAVDATARNLVAALILVGYVCVGGAGLLAFPGAVDMFSVIVGALVLTTCAIVGLMTIGKPSRLHYAVATFGALILIGCLLAIATERDPLVFAVLLSAAALLFLVFAPRLSLVLAGIPMPFVPTMGETFVHENSDDITTVDSSSSSAAITAIHNQEHKVLSAYDCLVGMTWGGLSTFVISAVVAGANMDHHQSAVMVFYVVIAAVSLFRGKSFEDAVSSRSWIVAAATTYAAFVLTLAVSGTNYSYALIGLGVLGAGTAMGCYVSIREKIVNSPVLLKLLELVESIMFAMPIVLIVVILDGYNKVRG</sequence>